<name>A0A8S5UXM0_9CAUD</name>
<organism evidence="2">
    <name type="scientific">Podoviridae sp. ctW0z17</name>
    <dbReference type="NCBI Taxonomy" id="2825254"/>
    <lineage>
        <taxon>Viruses</taxon>
        <taxon>Duplodnaviria</taxon>
        <taxon>Heunggongvirae</taxon>
        <taxon>Uroviricota</taxon>
        <taxon>Caudoviricetes</taxon>
    </lineage>
</organism>
<proteinExistence type="predicted"/>
<evidence type="ECO:0000256" key="1">
    <source>
        <dbReference type="SAM" id="Phobius"/>
    </source>
</evidence>
<evidence type="ECO:0000313" key="2">
    <source>
        <dbReference type="EMBL" id="DAF99225.1"/>
    </source>
</evidence>
<keyword evidence="1" id="KW-0812">Transmembrane</keyword>
<feature type="transmembrane region" description="Helical" evidence="1">
    <location>
        <begin position="67"/>
        <end position="84"/>
    </location>
</feature>
<dbReference type="EMBL" id="BK016161">
    <property type="protein sequence ID" value="DAF99225.1"/>
    <property type="molecule type" value="Genomic_DNA"/>
</dbReference>
<sequence length="105" mass="11791">MFEKIKNLIVSARNKVASMSPKIMAVIVGYFIAVVLLILTYYAAWMYMWLWLDKIVMSDLLALIREVIGPAMVAFVTFIATSLVDKDGDGVPDKFEKKVGDKNAE</sequence>
<keyword evidence="1" id="KW-0472">Membrane</keyword>
<keyword evidence="1" id="KW-1133">Transmembrane helix</keyword>
<protein>
    <submittedName>
        <fullName evidence="2">Uncharacterized protein</fullName>
    </submittedName>
</protein>
<feature type="transmembrane region" description="Helical" evidence="1">
    <location>
        <begin position="23"/>
        <end position="47"/>
    </location>
</feature>
<accession>A0A8S5UXM0</accession>
<reference evidence="2" key="1">
    <citation type="journal article" date="2021" name="Proc. Natl. Acad. Sci. U.S.A.">
        <title>A Catalog of Tens of Thousands of Viruses from Human Metagenomes Reveals Hidden Associations with Chronic Diseases.</title>
        <authorList>
            <person name="Tisza M.J."/>
            <person name="Buck C.B."/>
        </authorList>
    </citation>
    <scope>NUCLEOTIDE SEQUENCE</scope>
    <source>
        <strain evidence="2">CtW0z17</strain>
    </source>
</reference>